<accession>A0A2R9SXA4</accession>
<sequence>MKKKKASSILAIVTALSVLAGCGGGSSAPAATGTSNGSAVQGENKCEPVAISIMANLHTPEVPSDMIEKLLEEKTGTKLEIQWVPDGTYDEKVNASFATGTLPQVTYLKNAASLVNMRDAIRNGQFWEIGPLLDQYPNLSRLKPEVLKNTAVDGKIYALYREVPLSRQGIIYRKDWADKLGLSAPTHIDEFYNMLKQFKENDPDGNGKDDTIPLTDRNDLVYGAFKTISSWLGTPNNWGEKDGKLAPEFMFPEYMETMNFFKKLHQEGLINQDFPVTSKTDQQNLFITGKSGVYIGAMGDVSSLHPKVVEVNPDAELDVQNKIEGGPNGYGIWSVPGYGSVILFPKTAIKTEEDLNNVLTFMDQLMSPELGNLIYWGVEGTHHKLEDGKVIPSEDIKLTDREVKPYQAIQVGGPLTIEGFYEPKHMLPVKAKSEEMITENNDYLIEDPSAALDSKTFNEKGVQLQEMIKDGTYRYMLGDIDEAGFQSVVDNWLKSGGQQIIDEFNVSYSSSK</sequence>
<keyword evidence="1" id="KW-1003">Cell membrane</keyword>
<dbReference type="EMBL" id="ADHJ01000017">
    <property type="protein sequence ID" value="EFU41971.1"/>
    <property type="molecule type" value="Genomic_DNA"/>
</dbReference>
<dbReference type="PANTHER" id="PTHR43649">
    <property type="entry name" value="ARABINOSE-BINDING PROTEIN-RELATED"/>
    <property type="match status" value="1"/>
</dbReference>
<evidence type="ECO:0000313" key="8">
    <source>
        <dbReference type="Proteomes" id="UP000003094"/>
    </source>
</evidence>
<dbReference type="PROSITE" id="PS51257">
    <property type="entry name" value="PROKAR_LIPOPROTEIN"/>
    <property type="match status" value="1"/>
</dbReference>
<dbReference type="RefSeq" id="WP_006208944.1">
    <property type="nucleotide sequence ID" value="NZ_ADHJ01000017.1"/>
</dbReference>
<keyword evidence="2 6" id="KW-0732">Signal</keyword>
<evidence type="ECO:0000256" key="3">
    <source>
        <dbReference type="ARBA" id="ARBA00023136"/>
    </source>
</evidence>
<dbReference type="AlphaFoldDB" id="A0A2R9SXA4"/>
<dbReference type="PANTHER" id="PTHR43649:SF33">
    <property type="entry name" value="POLYGALACTURONAN_RHAMNOGALACTURONAN-BINDING PROTEIN YTCQ"/>
    <property type="match status" value="1"/>
</dbReference>
<dbReference type="Gene3D" id="3.40.190.10">
    <property type="entry name" value="Periplasmic binding protein-like II"/>
    <property type="match status" value="2"/>
</dbReference>
<comment type="caution">
    <text evidence="7">The sequence shown here is derived from an EMBL/GenBank/DDBJ whole genome shotgun (WGS) entry which is preliminary data.</text>
</comment>
<reference evidence="7 8" key="1">
    <citation type="journal article" date="2010" name="BMC Genomics">
        <title>Genome sequence of the pattern forming Paenibacillus vortex bacterium reveals potential for thriving in complex environments.</title>
        <authorList>
            <person name="Sirota-Madi A."/>
            <person name="Olender T."/>
            <person name="Helman Y."/>
            <person name="Ingham C."/>
            <person name="Brainis I."/>
            <person name="Roth D."/>
            <person name="Hagi E."/>
            <person name="Brodsky L."/>
            <person name="Leshkowitz D."/>
            <person name="Galatenko V."/>
            <person name="Nikolaev V."/>
            <person name="Mugasimangalam R.C."/>
            <person name="Bransburg-Zabary S."/>
            <person name="Gutnick D.L."/>
            <person name="Lancet D."/>
            <person name="Ben-Jacob E."/>
        </authorList>
    </citation>
    <scope>NUCLEOTIDE SEQUENCE [LARGE SCALE GENOMIC DNA]</scope>
    <source>
        <strain evidence="7 8">V453</strain>
    </source>
</reference>
<dbReference type="Proteomes" id="UP000003094">
    <property type="component" value="Unassembled WGS sequence"/>
</dbReference>
<evidence type="ECO:0000256" key="6">
    <source>
        <dbReference type="SAM" id="SignalP"/>
    </source>
</evidence>
<evidence type="ECO:0000256" key="2">
    <source>
        <dbReference type="ARBA" id="ARBA00022729"/>
    </source>
</evidence>
<evidence type="ECO:0000313" key="7">
    <source>
        <dbReference type="EMBL" id="EFU41971.1"/>
    </source>
</evidence>
<feature type="signal peptide" evidence="6">
    <location>
        <begin position="1"/>
        <end position="20"/>
    </location>
</feature>
<evidence type="ECO:0000256" key="1">
    <source>
        <dbReference type="ARBA" id="ARBA00022475"/>
    </source>
</evidence>
<protein>
    <submittedName>
        <fullName evidence="7">Extracellular solute-binding protein family 1</fullName>
    </submittedName>
</protein>
<evidence type="ECO:0000256" key="4">
    <source>
        <dbReference type="ARBA" id="ARBA00023139"/>
    </source>
</evidence>
<dbReference type="InterPro" id="IPR050490">
    <property type="entry name" value="Bact_solute-bd_prot1"/>
</dbReference>
<dbReference type="CDD" id="cd13580">
    <property type="entry name" value="PBP2_AlgQ_like_1"/>
    <property type="match status" value="1"/>
</dbReference>
<name>A0A2R9SXA4_9BACL</name>
<keyword evidence="8" id="KW-1185">Reference proteome</keyword>
<evidence type="ECO:0000256" key="5">
    <source>
        <dbReference type="ARBA" id="ARBA00023288"/>
    </source>
</evidence>
<dbReference type="KEGG" id="pvo:PVOR_10529"/>
<keyword evidence="5" id="KW-0449">Lipoprotein</keyword>
<proteinExistence type="predicted"/>
<dbReference type="InterPro" id="IPR006059">
    <property type="entry name" value="SBP"/>
</dbReference>
<feature type="chain" id="PRO_5039120584" evidence="6">
    <location>
        <begin position="21"/>
        <end position="512"/>
    </location>
</feature>
<dbReference type="SUPFAM" id="SSF53850">
    <property type="entry name" value="Periplasmic binding protein-like II"/>
    <property type="match status" value="1"/>
</dbReference>
<keyword evidence="3" id="KW-0472">Membrane</keyword>
<dbReference type="Pfam" id="PF01547">
    <property type="entry name" value="SBP_bac_1"/>
    <property type="match status" value="1"/>
</dbReference>
<organism evidence="7 8">
    <name type="scientific">Paenibacillus vortex V453</name>
    <dbReference type="NCBI Taxonomy" id="715225"/>
    <lineage>
        <taxon>Bacteria</taxon>
        <taxon>Bacillati</taxon>
        <taxon>Bacillota</taxon>
        <taxon>Bacilli</taxon>
        <taxon>Bacillales</taxon>
        <taxon>Paenibacillaceae</taxon>
        <taxon>Paenibacillus</taxon>
    </lineage>
</organism>
<gene>
    <name evidence="7" type="ORF">PVOR_10529</name>
</gene>
<keyword evidence="4" id="KW-0564">Palmitate</keyword>